<evidence type="ECO:0000313" key="2">
    <source>
        <dbReference type="Proteomes" id="UP000829447"/>
    </source>
</evidence>
<evidence type="ECO:0000313" key="1">
    <source>
        <dbReference type="EMBL" id="MCI4392825.1"/>
    </source>
</evidence>
<name>A0ACC5XNP0_PANGG</name>
<accession>A0ACC5XNP0</accession>
<dbReference type="Proteomes" id="UP000829447">
    <property type="component" value="Linkage Group LG24"/>
</dbReference>
<comment type="caution">
    <text evidence="1">The sequence shown here is derived from an EMBL/GenBank/DDBJ whole genome shotgun (WGS) entry which is preliminary data.</text>
</comment>
<keyword evidence="2" id="KW-1185">Reference proteome</keyword>
<organism evidence="1 2">
    <name type="scientific">Pangasianodon gigas</name>
    <name type="common">Mekong giant catfish</name>
    <name type="synonym">Pangasius gigas</name>
    <dbReference type="NCBI Taxonomy" id="30993"/>
    <lineage>
        <taxon>Eukaryota</taxon>
        <taxon>Metazoa</taxon>
        <taxon>Chordata</taxon>
        <taxon>Craniata</taxon>
        <taxon>Vertebrata</taxon>
        <taxon>Euteleostomi</taxon>
        <taxon>Actinopterygii</taxon>
        <taxon>Neopterygii</taxon>
        <taxon>Teleostei</taxon>
        <taxon>Ostariophysi</taxon>
        <taxon>Siluriformes</taxon>
        <taxon>Pangasiidae</taxon>
        <taxon>Pangasianodon</taxon>
    </lineage>
</organism>
<proteinExistence type="predicted"/>
<sequence length="281" mass="31199">MQHFTRSVTSPWQQRKDAKGPGSGAVTSGLSGGSSRVVEMDSAHVGVFRNSMITNPLIMKPILGKTKSRGLSYPGPDFVYGAVTSLQDGGAAEALSSWHTPSLSFSNSAQYRKAEQDFVALNRESVKSGLVTAKELQQYRATHDIRCPAVSKSFRSAPVRPPQDITFGVPTRPSTPISALLEYKYSQRWLEEQQARDRALLEHQNKKVQLARNQDTRTTLLRKSRPLEKPPSTWKLPRFQQIGPALDTFRDPEARKKAMAAHYMDSVARRGLLGQGTYTVD</sequence>
<protein>
    <submittedName>
        <fullName evidence="1">Uncharacterized protein</fullName>
    </submittedName>
</protein>
<gene>
    <name evidence="1" type="ORF">PGIGA_G00150300</name>
</gene>
<reference evidence="1 2" key="1">
    <citation type="journal article" date="2022" name="bioRxiv">
        <title>An ancient truncated duplication of the anti-Mullerian hormone receptor type 2 gene is a potential conserved master sex determinant in the Pangasiidae catfish family.</title>
        <authorList>
            <person name="Wen M."/>
            <person name="Pan Q."/>
            <person name="Jouanno E."/>
            <person name="Montfort J."/>
            <person name="Zahm M."/>
            <person name="Cabau C."/>
            <person name="Klopp C."/>
            <person name="Iampietro C."/>
            <person name="Roques C."/>
            <person name="Bouchez O."/>
            <person name="Castinel A."/>
            <person name="Donnadieu C."/>
            <person name="Parrinello H."/>
            <person name="Poncet C."/>
            <person name="Belmonte E."/>
            <person name="Gautier V."/>
            <person name="Avarre J.-C."/>
            <person name="Dugue R."/>
            <person name="Gustiano R."/>
            <person name="Ha T.T.T."/>
            <person name="Campet M."/>
            <person name="Sriphairoj K."/>
            <person name="Ribolli J."/>
            <person name="de Almeida F.L."/>
            <person name="Desvignes T."/>
            <person name="Postlethwait J.H."/>
            <person name="Bucao C.F."/>
            <person name="Robinson-Rechavi M."/>
            <person name="Bobe J."/>
            <person name="Herpin A."/>
            <person name="Guiguen Y."/>
        </authorList>
    </citation>
    <scope>NUCLEOTIDE SEQUENCE [LARGE SCALE GENOMIC DNA]</scope>
    <source>
        <strain evidence="1">YG-Dec2019</strain>
    </source>
</reference>
<dbReference type="EMBL" id="CM040477">
    <property type="protein sequence ID" value="MCI4392825.1"/>
    <property type="molecule type" value="Genomic_DNA"/>
</dbReference>